<dbReference type="AlphaFoldDB" id="A0A2V1GVS4"/>
<comment type="caution">
    <text evidence="1">The sequence shown here is derived from an EMBL/GenBank/DDBJ whole genome shotgun (WGS) entry which is preliminary data.</text>
</comment>
<dbReference type="GO" id="GO:0042262">
    <property type="term" value="P:DNA protection"/>
    <property type="evidence" value="ECO:0007669"/>
    <property type="project" value="TreeGrafter"/>
</dbReference>
<protein>
    <submittedName>
        <fullName evidence="1">Nucleotide pyrophosphohydrolase</fullName>
    </submittedName>
</protein>
<accession>A0A2V1GVS4</accession>
<dbReference type="EMBL" id="QDDL01000006">
    <property type="protein sequence ID" value="PVZ67757.1"/>
    <property type="molecule type" value="Genomic_DNA"/>
</dbReference>
<dbReference type="SUPFAM" id="SSF101386">
    <property type="entry name" value="all-alpha NTP pyrophosphatases"/>
    <property type="match status" value="1"/>
</dbReference>
<reference evidence="1 2" key="1">
    <citation type="submission" date="2018-04" db="EMBL/GenBank/DDBJ databases">
        <title>Thalassorhabdus spongiae gen. nov., sp. nov., isolated from a marine sponge in South-West Iceland.</title>
        <authorList>
            <person name="Knobloch S."/>
            <person name="Daussin A."/>
            <person name="Johannsson R."/>
            <person name="Marteinsson V.T."/>
        </authorList>
    </citation>
    <scope>NUCLEOTIDE SEQUENCE [LARGE SCALE GENOMIC DNA]</scope>
    <source>
        <strain evidence="1 2">Hp12</strain>
    </source>
</reference>
<dbReference type="InterPro" id="IPR052555">
    <property type="entry name" value="dCTP_Pyrophosphatase"/>
</dbReference>
<dbReference type="InterPro" id="IPR025984">
    <property type="entry name" value="DCTPP"/>
</dbReference>
<dbReference type="GO" id="GO:0047840">
    <property type="term" value="F:dCTP diphosphatase activity"/>
    <property type="evidence" value="ECO:0007669"/>
    <property type="project" value="TreeGrafter"/>
</dbReference>
<dbReference type="CDD" id="cd11537">
    <property type="entry name" value="NTP-PPase_RS21-C6_like"/>
    <property type="match status" value="1"/>
</dbReference>
<dbReference type="PANTHER" id="PTHR46523:SF1">
    <property type="entry name" value="DCTP PYROPHOSPHATASE 1"/>
    <property type="match status" value="1"/>
</dbReference>
<dbReference type="RefSeq" id="WP_116687953.1">
    <property type="nucleotide sequence ID" value="NZ_CAWNYD010000006.1"/>
</dbReference>
<dbReference type="GO" id="GO:0005829">
    <property type="term" value="C:cytosol"/>
    <property type="evidence" value="ECO:0007669"/>
    <property type="project" value="TreeGrafter"/>
</dbReference>
<gene>
    <name evidence="1" type="ORF">DC094_15090</name>
</gene>
<dbReference type="PIRSF" id="PIRSF029826">
    <property type="entry name" value="UCP029826_pph"/>
    <property type="match status" value="1"/>
</dbReference>
<dbReference type="Pfam" id="PF12643">
    <property type="entry name" value="MazG-like"/>
    <property type="match status" value="1"/>
</dbReference>
<dbReference type="GO" id="GO:0006253">
    <property type="term" value="P:dCTP catabolic process"/>
    <property type="evidence" value="ECO:0007669"/>
    <property type="project" value="TreeGrafter"/>
</dbReference>
<dbReference type="Proteomes" id="UP000244906">
    <property type="component" value="Unassembled WGS sequence"/>
</dbReference>
<proteinExistence type="predicted"/>
<organism evidence="1 2">
    <name type="scientific">Pelagibaculum spongiae</name>
    <dbReference type="NCBI Taxonomy" id="2080658"/>
    <lineage>
        <taxon>Bacteria</taxon>
        <taxon>Pseudomonadati</taxon>
        <taxon>Pseudomonadota</taxon>
        <taxon>Gammaproteobacteria</taxon>
        <taxon>Oceanospirillales</taxon>
        <taxon>Pelagibaculum</taxon>
    </lineage>
</organism>
<dbReference type="Gene3D" id="1.10.287.1080">
    <property type="entry name" value="MazG-like"/>
    <property type="match status" value="1"/>
</dbReference>
<dbReference type="PANTHER" id="PTHR46523">
    <property type="entry name" value="DCTP PYROPHOSPHATASE 1"/>
    <property type="match status" value="1"/>
</dbReference>
<sequence length="128" mass="14741">MSSHQHDLKRLQQQLTEFRDDRDWRQFHTPKNLTAALAIEAGELQQELLWLNDAQVEQTLLEPEKREAIADEMADVLAYLLLLSDVTGIELSAALDKKIIKNAQKYPADKCHGSSEKYHAYKNLKPKK</sequence>
<evidence type="ECO:0000313" key="2">
    <source>
        <dbReference type="Proteomes" id="UP000244906"/>
    </source>
</evidence>
<keyword evidence="1" id="KW-0378">Hydrolase</keyword>
<keyword evidence="2" id="KW-1185">Reference proteome</keyword>
<evidence type="ECO:0000313" key="1">
    <source>
        <dbReference type="EMBL" id="PVZ67757.1"/>
    </source>
</evidence>
<dbReference type="OrthoDB" id="9791898at2"/>
<name>A0A2V1GVS4_9GAMM</name>